<evidence type="ECO:0000313" key="1">
    <source>
        <dbReference type="EMBL" id="KIM64756.1"/>
    </source>
</evidence>
<dbReference type="EMBL" id="KN822026">
    <property type="protein sequence ID" value="KIM64756.1"/>
    <property type="molecule type" value="Genomic_DNA"/>
</dbReference>
<reference evidence="2" key="2">
    <citation type="submission" date="2015-01" db="EMBL/GenBank/DDBJ databases">
        <title>Evolutionary Origins and Diversification of the Mycorrhizal Mutualists.</title>
        <authorList>
            <consortium name="DOE Joint Genome Institute"/>
            <consortium name="Mycorrhizal Genomics Consortium"/>
            <person name="Kohler A."/>
            <person name="Kuo A."/>
            <person name="Nagy L.G."/>
            <person name="Floudas D."/>
            <person name="Copeland A."/>
            <person name="Barry K.W."/>
            <person name="Cichocki N."/>
            <person name="Veneault-Fourrey C."/>
            <person name="LaButti K."/>
            <person name="Lindquist E.A."/>
            <person name="Lipzen A."/>
            <person name="Lundell T."/>
            <person name="Morin E."/>
            <person name="Murat C."/>
            <person name="Riley R."/>
            <person name="Ohm R."/>
            <person name="Sun H."/>
            <person name="Tunlid A."/>
            <person name="Henrissat B."/>
            <person name="Grigoriev I.V."/>
            <person name="Hibbett D.S."/>
            <person name="Martin F."/>
        </authorList>
    </citation>
    <scope>NUCLEOTIDE SEQUENCE [LARGE SCALE GENOMIC DNA]</scope>
    <source>
        <strain evidence="2">Foug A</strain>
    </source>
</reference>
<dbReference type="AlphaFoldDB" id="A0A0C3E9U6"/>
<reference evidence="1 2" key="1">
    <citation type="submission" date="2014-04" db="EMBL/GenBank/DDBJ databases">
        <authorList>
            <consortium name="DOE Joint Genome Institute"/>
            <person name="Kuo A."/>
            <person name="Kohler A."/>
            <person name="Nagy L.G."/>
            <person name="Floudas D."/>
            <person name="Copeland A."/>
            <person name="Barry K.W."/>
            <person name="Cichocki N."/>
            <person name="Veneault-Fourrey C."/>
            <person name="LaButti K."/>
            <person name="Lindquist E.A."/>
            <person name="Lipzen A."/>
            <person name="Lundell T."/>
            <person name="Morin E."/>
            <person name="Murat C."/>
            <person name="Sun H."/>
            <person name="Tunlid A."/>
            <person name="Henrissat B."/>
            <person name="Grigoriev I.V."/>
            <person name="Hibbett D.S."/>
            <person name="Martin F."/>
            <person name="Nordberg H.P."/>
            <person name="Cantor M.N."/>
            <person name="Hua S.X."/>
        </authorList>
    </citation>
    <scope>NUCLEOTIDE SEQUENCE [LARGE SCALE GENOMIC DNA]</scope>
    <source>
        <strain evidence="1 2">Foug A</strain>
    </source>
</reference>
<proteinExistence type="predicted"/>
<dbReference type="InParanoid" id="A0A0C3E9U6"/>
<dbReference type="Proteomes" id="UP000053989">
    <property type="component" value="Unassembled WGS sequence"/>
</dbReference>
<name>A0A0C3E9U6_9AGAM</name>
<organism evidence="1 2">
    <name type="scientific">Scleroderma citrinum Foug A</name>
    <dbReference type="NCBI Taxonomy" id="1036808"/>
    <lineage>
        <taxon>Eukaryota</taxon>
        <taxon>Fungi</taxon>
        <taxon>Dikarya</taxon>
        <taxon>Basidiomycota</taxon>
        <taxon>Agaricomycotina</taxon>
        <taxon>Agaricomycetes</taxon>
        <taxon>Agaricomycetidae</taxon>
        <taxon>Boletales</taxon>
        <taxon>Sclerodermatineae</taxon>
        <taxon>Sclerodermataceae</taxon>
        <taxon>Scleroderma</taxon>
    </lineage>
</organism>
<accession>A0A0C3E9U6</accession>
<keyword evidence="2" id="KW-1185">Reference proteome</keyword>
<sequence length="73" mass="8385">MIILDGGELFFWDTIPELLDEFIMNHRHRSPQGLGKDTASPVFRIEWNEEGKRIGKSKARLVTKGCSQVQSRL</sequence>
<protein>
    <submittedName>
        <fullName evidence="1">Uncharacterized protein</fullName>
    </submittedName>
</protein>
<dbReference type="HOGENOM" id="CLU_2706295_0_0_1"/>
<gene>
    <name evidence="1" type="ORF">SCLCIDRAFT_1212819</name>
</gene>
<evidence type="ECO:0000313" key="2">
    <source>
        <dbReference type="Proteomes" id="UP000053989"/>
    </source>
</evidence>